<dbReference type="EMBL" id="JAGSXH010000055">
    <property type="protein sequence ID" value="MBS2964631.1"/>
    <property type="molecule type" value="Genomic_DNA"/>
</dbReference>
<reference evidence="2" key="1">
    <citation type="submission" date="2021-04" db="EMBL/GenBank/DDBJ databases">
        <title>Genome based classification of Actinospica acidithermotolerans sp. nov., an actinobacterium isolated from an Indonesian hot spring.</title>
        <authorList>
            <person name="Kusuma A.B."/>
            <person name="Putra K.E."/>
            <person name="Nafisah S."/>
            <person name="Loh J."/>
            <person name="Nouioui I."/>
            <person name="Goodfellow M."/>
        </authorList>
    </citation>
    <scope>NUCLEOTIDE SEQUENCE</scope>
    <source>
        <strain evidence="2">DSM 45618</strain>
    </source>
</reference>
<dbReference type="RefSeq" id="WP_211468994.1">
    <property type="nucleotide sequence ID" value="NZ_JAGSXH010000055.1"/>
</dbReference>
<accession>A0A8J7WLM8</accession>
<dbReference type="NCBIfam" id="TIGR03083">
    <property type="entry name" value="maleylpyruvate isomerase family mycothiol-dependent enzyme"/>
    <property type="match status" value="1"/>
</dbReference>
<dbReference type="GO" id="GO:0046872">
    <property type="term" value="F:metal ion binding"/>
    <property type="evidence" value="ECO:0007669"/>
    <property type="project" value="InterPro"/>
</dbReference>
<proteinExistence type="predicted"/>
<keyword evidence="2" id="KW-0413">Isomerase</keyword>
<evidence type="ECO:0000313" key="3">
    <source>
        <dbReference type="Proteomes" id="UP000677913"/>
    </source>
</evidence>
<dbReference type="InterPro" id="IPR017517">
    <property type="entry name" value="Maleyloyr_isom"/>
</dbReference>
<dbReference type="GO" id="GO:0016853">
    <property type="term" value="F:isomerase activity"/>
    <property type="evidence" value="ECO:0007669"/>
    <property type="project" value="UniProtKB-KW"/>
</dbReference>
<feature type="domain" description="Mycothiol-dependent maleylpyruvate isomerase metal-binding" evidence="1">
    <location>
        <begin position="8"/>
        <end position="96"/>
    </location>
</feature>
<gene>
    <name evidence="2" type="ORF">KGA66_16360</name>
</gene>
<evidence type="ECO:0000313" key="2">
    <source>
        <dbReference type="EMBL" id="MBS2964631.1"/>
    </source>
</evidence>
<dbReference type="AlphaFoldDB" id="A0A8J7WLM8"/>
<organism evidence="2 3">
    <name type="scientific">Actinocrinis puniceicyclus</name>
    <dbReference type="NCBI Taxonomy" id="977794"/>
    <lineage>
        <taxon>Bacteria</taxon>
        <taxon>Bacillati</taxon>
        <taxon>Actinomycetota</taxon>
        <taxon>Actinomycetes</taxon>
        <taxon>Catenulisporales</taxon>
        <taxon>Actinospicaceae</taxon>
        <taxon>Actinocrinis</taxon>
    </lineage>
</organism>
<dbReference type="InterPro" id="IPR024344">
    <property type="entry name" value="MDMPI_metal-binding"/>
</dbReference>
<sequence>MDVFEMVADERRALADVLDELRSAQLSAPSLCHRWRVHDVAAHVVMVLQVKPAEFLRTLMLARGSFDRANDKLTARWAANPSARLAADLRRLADSRFTPPGQGPEAPLTDLLVHHLDIRRPLGIKRDTPPERLGIALRFLVAFKIPPGAPGPTLVPRGCLDGLRLEADDLDFGWGRGALVLGSAEDLMLAVTGRGEGVRHLRGGGAATLARRLR</sequence>
<dbReference type="InterPro" id="IPR034660">
    <property type="entry name" value="DinB/YfiT-like"/>
</dbReference>
<keyword evidence="3" id="KW-1185">Reference proteome</keyword>
<name>A0A8J7WLM8_9ACTN</name>
<dbReference type="Proteomes" id="UP000677913">
    <property type="component" value="Unassembled WGS sequence"/>
</dbReference>
<dbReference type="Gene3D" id="1.20.120.450">
    <property type="entry name" value="dinb family like domain"/>
    <property type="match status" value="1"/>
</dbReference>
<comment type="caution">
    <text evidence="2">The sequence shown here is derived from an EMBL/GenBank/DDBJ whole genome shotgun (WGS) entry which is preliminary data.</text>
</comment>
<evidence type="ECO:0000259" key="1">
    <source>
        <dbReference type="Pfam" id="PF11716"/>
    </source>
</evidence>
<dbReference type="SUPFAM" id="SSF109854">
    <property type="entry name" value="DinB/YfiT-like putative metalloenzymes"/>
    <property type="match status" value="1"/>
</dbReference>
<protein>
    <submittedName>
        <fullName evidence="2">Maleylpyruvate isomerase family mycothiol-dependent enzyme</fullName>
    </submittedName>
</protein>
<dbReference type="Pfam" id="PF11716">
    <property type="entry name" value="MDMPI_N"/>
    <property type="match status" value="1"/>
</dbReference>